<comment type="subcellular location">
    <subcellularLocation>
        <location evidence="1">Cell membrane</location>
        <topology evidence="1">Peripheral membrane protein</topology>
        <orientation evidence="1">Cytoplasmic side</orientation>
    </subcellularLocation>
</comment>
<organism evidence="2 3">
    <name type="scientific">Pseudolabrys taiwanensis</name>
    <dbReference type="NCBI Taxonomy" id="331696"/>
    <lineage>
        <taxon>Bacteria</taxon>
        <taxon>Pseudomonadati</taxon>
        <taxon>Pseudomonadota</taxon>
        <taxon>Alphaproteobacteria</taxon>
        <taxon>Hyphomicrobiales</taxon>
        <taxon>Xanthobacteraceae</taxon>
        <taxon>Pseudolabrys</taxon>
    </lineage>
</organism>
<dbReference type="KEGG" id="ptaw:DW352_02480"/>
<gene>
    <name evidence="2" type="ORF">DW352_02480</name>
</gene>
<protein>
    <recommendedName>
        <fullName evidence="1">Putative membrane protein insertion efficiency factor</fullName>
    </recommendedName>
</protein>
<dbReference type="RefSeq" id="WP_115688214.1">
    <property type="nucleotide sequence ID" value="NZ_CP031417.1"/>
</dbReference>
<dbReference type="Pfam" id="PF01809">
    <property type="entry name" value="YidD"/>
    <property type="match status" value="1"/>
</dbReference>
<evidence type="ECO:0000256" key="1">
    <source>
        <dbReference type="HAMAP-Rule" id="MF_00386"/>
    </source>
</evidence>
<dbReference type="HAMAP" id="MF_00386">
    <property type="entry name" value="UPF0161_YidD"/>
    <property type="match status" value="1"/>
</dbReference>
<evidence type="ECO:0000313" key="2">
    <source>
        <dbReference type="EMBL" id="AXK79481.1"/>
    </source>
</evidence>
<dbReference type="EMBL" id="CP031417">
    <property type="protein sequence ID" value="AXK79481.1"/>
    <property type="molecule type" value="Genomic_DNA"/>
</dbReference>
<proteinExistence type="inferred from homology"/>
<dbReference type="OrthoDB" id="9801753at2"/>
<dbReference type="Proteomes" id="UP000254889">
    <property type="component" value="Chromosome"/>
</dbReference>
<accession>A0A345ZRD4</accession>
<dbReference type="NCBIfam" id="TIGR00278">
    <property type="entry name" value="membrane protein insertion efficiency factor YidD"/>
    <property type="match status" value="1"/>
</dbReference>
<dbReference type="GO" id="GO:0005886">
    <property type="term" value="C:plasma membrane"/>
    <property type="evidence" value="ECO:0007669"/>
    <property type="project" value="UniProtKB-SubCell"/>
</dbReference>
<dbReference type="PANTHER" id="PTHR33383:SF1">
    <property type="entry name" value="MEMBRANE PROTEIN INSERTION EFFICIENCY FACTOR-RELATED"/>
    <property type="match status" value="1"/>
</dbReference>
<evidence type="ECO:0000313" key="3">
    <source>
        <dbReference type="Proteomes" id="UP000254889"/>
    </source>
</evidence>
<reference evidence="2 3" key="1">
    <citation type="submission" date="2018-07" db="EMBL/GenBank/DDBJ databases">
        <authorList>
            <person name="Quirk P.G."/>
            <person name="Krulwich T.A."/>
        </authorList>
    </citation>
    <scope>NUCLEOTIDE SEQUENCE [LARGE SCALE GENOMIC DNA]</scope>
    <source>
        <strain evidence="2 3">CC-BB4</strain>
    </source>
</reference>
<name>A0A345ZRD4_9HYPH</name>
<sequence>MQRDGDRLGGVIRSVPRQFGRTLVLVYRYTLSPLIGPRCRHLPSCSDYGEQAIMRFGLWAGGWMTLARILRCHPWGTHGLDFVPDTLPANARWYLPWRYGRWHGVNETPPTAA</sequence>
<comment type="similarity">
    <text evidence="1">Belongs to the UPF0161 family.</text>
</comment>
<dbReference type="SMART" id="SM01234">
    <property type="entry name" value="Haemolytic"/>
    <property type="match status" value="1"/>
</dbReference>
<keyword evidence="1" id="KW-0472">Membrane</keyword>
<keyword evidence="3" id="KW-1185">Reference proteome</keyword>
<keyword evidence="1" id="KW-1003">Cell membrane</keyword>
<dbReference type="PANTHER" id="PTHR33383">
    <property type="entry name" value="MEMBRANE PROTEIN INSERTION EFFICIENCY FACTOR-RELATED"/>
    <property type="match status" value="1"/>
</dbReference>
<dbReference type="AlphaFoldDB" id="A0A345ZRD4"/>
<comment type="function">
    <text evidence="1">Could be involved in insertion of integral membrane proteins into the membrane.</text>
</comment>
<dbReference type="InterPro" id="IPR002696">
    <property type="entry name" value="Membr_insert_effic_factor_YidD"/>
</dbReference>